<keyword evidence="1" id="KW-1133">Transmembrane helix</keyword>
<protein>
    <submittedName>
        <fullName evidence="2">Uncharacterized protein</fullName>
    </submittedName>
</protein>
<accession>A0A2P9JZT1</accession>
<proteinExistence type="predicted"/>
<reference evidence="2" key="1">
    <citation type="submission" date="2018-01" db="EMBL/GenBank/DDBJ databases">
        <title>Complete genome sequence analysis of a novel Salmonella phage Spp16.</title>
        <authorList>
            <person name="Zhao F."/>
            <person name="Sun H."/>
            <person name="Ren H."/>
            <person name="Tong Y."/>
        </authorList>
    </citation>
    <scope>NUCLEOTIDE SEQUENCE [LARGE SCALE GENOMIC DNA]</scope>
</reference>
<dbReference type="RefSeq" id="YP_009799337.1">
    <property type="nucleotide sequence ID" value="NC_047941.1"/>
</dbReference>
<evidence type="ECO:0000313" key="2">
    <source>
        <dbReference type="EMBL" id="AVI05047.1"/>
    </source>
</evidence>
<dbReference type="GeneID" id="54989822"/>
<dbReference type="KEGG" id="vg:54989822"/>
<keyword evidence="1" id="KW-0472">Membrane</keyword>
<keyword evidence="3" id="KW-1185">Reference proteome</keyword>
<keyword evidence="1" id="KW-0812">Transmembrane</keyword>
<name>A0A2P9JZT1_9CAUD</name>
<dbReference type="EMBL" id="MG878892">
    <property type="protein sequence ID" value="AVI05047.1"/>
    <property type="molecule type" value="Genomic_DNA"/>
</dbReference>
<sequence>MAKYSALKLAKDKVKKLTDDNTRLRILLEDSRAVCRDLKAGNILLSKEIEDIQGTFDKQVSTLKLTGDTIRELQRSRKRLKVIVRVLVATLVTIIAVGAFTL</sequence>
<evidence type="ECO:0000313" key="3">
    <source>
        <dbReference type="Proteomes" id="UP000241381"/>
    </source>
</evidence>
<organism evidence="2 3">
    <name type="scientific">Salmonella phage vB_SpuP_Spp16</name>
    <dbReference type="NCBI Taxonomy" id="2081603"/>
    <lineage>
        <taxon>Viruses</taxon>
        <taxon>Duplodnaviria</taxon>
        <taxon>Heunggongvirae</taxon>
        <taxon>Uroviricota</taxon>
        <taxon>Caudoviricetes</taxon>
        <taxon>Autographivirales</taxon>
        <taxon>Autonotataviridae</taxon>
        <taxon>Melnykvirinae</taxon>
        <taxon>Panjvirus</taxon>
        <taxon>Panjvirus Spp16</taxon>
    </lineage>
</organism>
<evidence type="ECO:0000256" key="1">
    <source>
        <dbReference type="SAM" id="Phobius"/>
    </source>
</evidence>
<feature type="transmembrane region" description="Helical" evidence="1">
    <location>
        <begin position="82"/>
        <end position="101"/>
    </location>
</feature>
<dbReference type="Proteomes" id="UP000241381">
    <property type="component" value="Segment"/>
</dbReference>